<sequence length="148" mass="17600">MTNYMYYDYANSKVAKIKEDKIEYENARSMKSYFDKQCLENGSTLEGRKRSFIYLVHKKKYIPITISLSPLRIYFPIAPIKDPSCKWVNFSSIKEILYHKKTCTIIFYDDTCLTCNNPERIKESIHAIYRYLNILNIYPQLPSQLEQP</sequence>
<dbReference type="GO" id="GO:0030420">
    <property type="term" value="P:establishment of competence for transformation"/>
    <property type="evidence" value="ECO:0007669"/>
    <property type="project" value="InterPro"/>
</dbReference>
<gene>
    <name evidence="1" type="ORF">B5F14_06890</name>
</gene>
<dbReference type="RefSeq" id="WP_087158788.1">
    <property type="nucleotide sequence ID" value="NZ_NFKM01000012.1"/>
</dbReference>
<protein>
    <recommendedName>
        <fullName evidence="3">Competence protein ComK</fullName>
    </recommendedName>
</protein>
<accession>A0A1Y4LT31</accession>
<dbReference type="Proteomes" id="UP000195447">
    <property type="component" value="Unassembled WGS sequence"/>
</dbReference>
<organism evidence="1 2">
    <name type="scientific">Faecalitalea cylindroides</name>
    <dbReference type="NCBI Taxonomy" id="39483"/>
    <lineage>
        <taxon>Bacteria</taxon>
        <taxon>Bacillati</taxon>
        <taxon>Bacillota</taxon>
        <taxon>Erysipelotrichia</taxon>
        <taxon>Erysipelotrichales</taxon>
        <taxon>Erysipelotrichaceae</taxon>
        <taxon>Faecalitalea</taxon>
    </lineage>
</organism>
<name>A0A1Y4LT31_9FIRM</name>
<dbReference type="InterPro" id="IPR010461">
    <property type="entry name" value="ComK"/>
</dbReference>
<keyword evidence="2" id="KW-1185">Reference proteome</keyword>
<dbReference type="Pfam" id="PF06338">
    <property type="entry name" value="ComK"/>
    <property type="match status" value="1"/>
</dbReference>
<evidence type="ECO:0000313" key="2">
    <source>
        <dbReference type="Proteomes" id="UP000195447"/>
    </source>
</evidence>
<dbReference type="EMBL" id="NFKM01000012">
    <property type="protein sequence ID" value="OUP59808.1"/>
    <property type="molecule type" value="Genomic_DNA"/>
</dbReference>
<dbReference type="AlphaFoldDB" id="A0A1Y4LT31"/>
<evidence type="ECO:0000313" key="1">
    <source>
        <dbReference type="EMBL" id="OUP59808.1"/>
    </source>
</evidence>
<comment type="caution">
    <text evidence="1">The sequence shown here is derived from an EMBL/GenBank/DDBJ whole genome shotgun (WGS) entry which is preliminary data.</text>
</comment>
<evidence type="ECO:0008006" key="3">
    <source>
        <dbReference type="Google" id="ProtNLM"/>
    </source>
</evidence>
<reference evidence="2" key="1">
    <citation type="submission" date="2017-04" db="EMBL/GenBank/DDBJ databases">
        <title>Function of individual gut microbiota members based on whole genome sequencing of pure cultures obtained from chicken caecum.</title>
        <authorList>
            <person name="Medvecky M."/>
            <person name="Cejkova D."/>
            <person name="Polansky O."/>
            <person name="Karasova D."/>
            <person name="Kubasova T."/>
            <person name="Cizek A."/>
            <person name="Rychlik I."/>
        </authorList>
    </citation>
    <scope>NUCLEOTIDE SEQUENCE [LARGE SCALE GENOMIC DNA]</scope>
    <source>
        <strain evidence="2">An178</strain>
    </source>
</reference>
<proteinExistence type="predicted"/>